<sequence>MDLDGFASSAARAFALVGGAAGAKELLDAGTRISNSLKVAGLSGKELDAVYQKLLVSAKNNAAPLETLVTLYGRASQSQKELGVNSEQLLAFTNNVALALRVAGTDATTASGSLLQLGQALGSGTVHAEEFNSILEGTPTIAQAVAIGLKEAGGSVARLKALVVDGKVSSEAFFRAFEAGAPVLQDKVAGATLTLDQHLTNLQTSLIDAARRFNESSEASKTFGTAIDQVSGFVNSVNFDSLIGQVTAVINAMNSGIATANSFANAIGQLSGLASVGKAIVGSLPGDTVKSYLGGGLVIKQDDLITDRINEAFTGQIEQAGKLTADAVKNSVLGGGAATTPKRRAPGGVSRRKRKASFDRRLQANDDQQRRRRQQEQRRRWCWRRKQGSRRIPARD</sequence>
<reference evidence="1" key="1">
    <citation type="submission" date="2024-10" db="EMBL/GenBank/DDBJ databases">
        <title>Strain of Rhizobium-related bacteria isolated fromm roots of Vavilovia formosa.</title>
        <authorList>
            <person name="Kimeklis A."/>
            <person name="Afonin A."/>
        </authorList>
    </citation>
    <scope>NUCLEOTIDE SEQUENCE</scope>
    <source>
        <strain evidence="1">Vaf-46</strain>
    </source>
</reference>
<proteinExistence type="predicted"/>
<evidence type="ECO:0000313" key="2">
    <source>
        <dbReference type="Proteomes" id="UP000078465"/>
    </source>
</evidence>
<name>A0ACD5EMF6_9HYPH</name>
<organism evidence="1 2">
    <name type="scientific">Rhizobium ruizarguesonis</name>
    <dbReference type="NCBI Taxonomy" id="2081791"/>
    <lineage>
        <taxon>Bacteria</taxon>
        <taxon>Pseudomonadati</taxon>
        <taxon>Pseudomonadota</taxon>
        <taxon>Alphaproteobacteria</taxon>
        <taxon>Hyphomicrobiales</taxon>
        <taxon>Rhizobiaceae</taxon>
        <taxon>Rhizobium/Agrobacterium group</taxon>
        <taxon>Rhizobium</taxon>
    </lineage>
</organism>
<dbReference type="EMBL" id="CP171853">
    <property type="protein sequence ID" value="XKM40324.1"/>
    <property type="molecule type" value="Genomic_DNA"/>
</dbReference>
<accession>A0ACD5EMF6</accession>
<evidence type="ECO:0000313" key="1">
    <source>
        <dbReference type="EMBL" id="XKM40324.1"/>
    </source>
</evidence>
<protein>
    <submittedName>
        <fullName evidence="1">Tape measure protein</fullName>
    </submittedName>
</protein>
<dbReference type="Proteomes" id="UP000078465">
    <property type="component" value="Chromosome"/>
</dbReference>
<gene>
    <name evidence="1" type="ORF">A4U53_030800</name>
</gene>